<sequence>MSTHSLCCIGYITQDKIVTPHNSVYMPGGTSFYFAHAIKHLNADGFLLVTALADSDMNVVEEIRKEGIDVKVLPSARSVCFENIYGENQNERIQRVTAKADPFTIEGLRDIDARIIHLGSLLADDFSLDIIKYLSGKALLSVDVQGFLRKVDNEQVLPIDWQEKREALKYIHILKANEAEMEVLTGCTEPYEAALLIADWGVKEVLLTLGDKGSLIYSKGQFHEIPAYPALQIVDATGCGDTYMVGYLYMRNQGASYREAGCYAAAMCTIKLQLHGPFCGTKETIKEVIGNL</sequence>
<keyword evidence="2" id="KW-0808">Transferase</keyword>
<accession>E6SP67</accession>
<dbReference type="STRING" id="693979.Bache_1859"/>
<keyword evidence="3" id="KW-0418">Kinase</keyword>
<protein>
    <submittedName>
        <fullName evidence="5">PfkB domain protein</fullName>
    </submittedName>
</protein>
<dbReference type="InterPro" id="IPR011611">
    <property type="entry name" value="PfkB_dom"/>
</dbReference>
<evidence type="ECO:0000256" key="1">
    <source>
        <dbReference type="ARBA" id="ARBA00010688"/>
    </source>
</evidence>
<gene>
    <name evidence="5" type="ordered locus">Bache_1859</name>
</gene>
<dbReference type="InterPro" id="IPR050306">
    <property type="entry name" value="PfkB_Carbo_kinase"/>
</dbReference>
<dbReference type="Proteomes" id="UP000008630">
    <property type="component" value="Chromosome"/>
</dbReference>
<dbReference type="RefSeq" id="WP_013547431.1">
    <property type="nucleotide sequence ID" value="NC_014933.1"/>
</dbReference>
<dbReference type="PATRIC" id="fig|693979.3.peg.1964"/>
<name>E6SP67_BACT6</name>
<keyword evidence="6" id="KW-1185">Reference proteome</keyword>
<dbReference type="PANTHER" id="PTHR43085">
    <property type="entry name" value="HEXOKINASE FAMILY MEMBER"/>
    <property type="match status" value="1"/>
</dbReference>
<reference evidence="5 6" key="2">
    <citation type="journal article" date="2011" name="Stand. Genomic Sci.">
        <title>Complete genome sequence of Bacteroides helcogenes type strain (P 36-108).</title>
        <authorList>
            <person name="Pati A."/>
            <person name="Gronow S."/>
            <person name="Zeytun A."/>
            <person name="Lapidus A."/>
            <person name="Nolan M."/>
            <person name="Hammon N."/>
            <person name="Deshpande S."/>
            <person name="Cheng J.F."/>
            <person name="Tapia R."/>
            <person name="Han C."/>
            <person name="Goodwin L."/>
            <person name="Pitluck S."/>
            <person name="Liolios K."/>
            <person name="Pagani I."/>
            <person name="Ivanova N."/>
            <person name="Mavromatis K."/>
            <person name="Chen A."/>
            <person name="Palaniappan K."/>
            <person name="Land M."/>
            <person name="Hauser L."/>
            <person name="Chang Y.J."/>
            <person name="Jeffries C.D."/>
            <person name="Detter J.C."/>
            <person name="Brambilla E."/>
            <person name="Rohde M."/>
            <person name="Goker M."/>
            <person name="Woyke T."/>
            <person name="Bristow J."/>
            <person name="Eisen J.A."/>
            <person name="Markowitz V."/>
            <person name="Hugenholtz P."/>
            <person name="Kyrpides N.C."/>
            <person name="Klenk H.P."/>
            <person name="Lucas S."/>
        </authorList>
    </citation>
    <scope>NUCLEOTIDE SEQUENCE [LARGE SCALE GENOMIC DNA]</scope>
    <source>
        <strain evidence="6">ATCC 35417 / DSM 20613 / JCM 6297 / CCUG 15421 / P 36-108</strain>
    </source>
</reference>
<proteinExistence type="inferred from homology"/>
<reference key="1">
    <citation type="submission" date="2010-11" db="EMBL/GenBank/DDBJ databases">
        <title>The complete genome of Bacteroides helcogenes P 36-108.</title>
        <authorList>
            <consortium name="US DOE Joint Genome Institute (JGI-PGF)"/>
            <person name="Lucas S."/>
            <person name="Copeland A."/>
            <person name="Lapidus A."/>
            <person name="Bruce D."/>
            <person name="Goodwin L."/>
            <person name="Pitluck S."/>
            <person name="Kyrpides N."/>
            <person name="Mavromatis K."/>
            <person name="Ivanova N."/>
            <person name="Zeytun A."/>
            <person name="Brettin T."/>
            <person name="Detter J.C."/>
            <person name="Tapia R."/>
            <person name="Han C."/>
            <person name="Land M."/>
            <person name="Hauser L."/>
            <person name="Markowitz V."/>
            <person name="Cheng J.-F."/>
            <person name="Hugenholtz P."/>
            <person name="Woyke T."/>
            <person name="Wu D."/>
            <person name="Gronow S."/>
            <person name="Wellnitz S."/>
            <person name="Brambilla E."/>
            <person name="Klenk H.-P."/>
            <person name="Eisen J.A."/>
        </authorList>
    </citation>
    <scope>NUCLEOTIDE SEQUENCE</scope>
    <source>
        <strain>P 36-108</strain>
    </source>
</reference>
<evidence type="ECO:0000259" key="4">
    <source>
        <dbReference type="Pfam" id="PF00294"/>
    </source>
</evidence>
<dbReference type="eggNOG" id="COG0524">
    <property type="taxonomic scope" value="Bacteria"/>
</dbReference>
<comment type="similarity">
    <text evidence="1">Belongs to the carbohydrate kinase PfkB family.</text>
</comment>
<organism evidence="5 6">
    <name type="scientific">Bacteroides helcogenes (strain ATCC 35417 / DSM 20613 / JCM 6297 / CCUG 15421 / P 36-108)</name>
    <dbReference type="NCBI Taxonomy" id="693979"/>
    <lineage>
        <taxon>Bacteria</taxon>
        <taxon>Pseudomonadati</taxon>
        <taxon>Bacteroidota</taxon>
        <taxon>Bacteroidia</taxon>
        <taxon>Bacteroidales</taxon>
        <taxon>Bacteroidaceae</taxon>
        <taxon>Bacteroides</taxon>
    </lineage>
</organism>
<feature type="domain" description="Carbohydrate kinase PfkB" evidence="4">
    <location>
        <begin position="19"/>
        <end position="276"/>
    </location>
</feature>
<dbReference type="Pfam" id="PF00294">
    <property type="entry name" value="PfkB"/>
    <property type="match status" value="1"/>
</dbReference>
<dbReference type="HOGENOM" id="CLU_065902_3_1_10"/>
<dbReference type="KEGG" id="bhl:Bache_1859"/>
<evidence type="ECO:0000313" key="6">
    <source>
        <dbReference type="Proteomes" id="UP000008630"/>
    </source>
</evidence>
<evidence type="ECO:0000256" key="3">
    <source>
        <dbReference type="ARBA" id="ARBA00022777"/>
    </source>
</evidence>
<dbReference type="OrthoDB" id="9779730at2"/>
<dbReference type="EMBL" id="CP002352">
    <property type="protein sequence ID" value="ADV43837.1"/>
    <property type="molecule type" value="Genomic_DNA"/>
</dbReference>
<dbReference type="SUPFAM" id="SSF53613">
    <property type="entry name" value="Ribokinase-like"/>
    <property type="match status" value="1"/>
</dbReference>
<dbReference type="AlphaFoldDB" id="E6SP67"/>
<dbReference type="PANTHER" id="PTHR43085:SF57">
    <property type="entry name" value="CARBOHYDRATE KINASE PFKB DOMAIN-CONTAINING PROTEIN"/>
    <property type="match status" value="1"/>
</dbReference>
<dbReference type="Gene3D" id="3.40.1190.20">
    <property type="match status" value="1"/>
</dbReference>
<dbReference type="GO" id="GO:0016301">
    <property type="term" value="F:kinase activity"/>
    <property type="evidence" value="ECO:0007669"/>
    <property type="project" value="UniProtKB-KW"/>
</dbReference>
<dbReference type="InterPro" id="IPR029056">
    <property type="entry name" value="Ribokinase-like"/>
</dbReference>
<evidence type="ECO:0000256" key="2">
    <source>
        <dbReference type="ARBA" id="ARBA00022679"/>
    </source>
</evidence>
<evidence type="ECO:0000313" key="5">
    <source>
        <dbReference type="EMBL" id="ADV43837.1"/>
    </source>
</evidence>